<sequence>MGASEISAVPLQQTLRHQHTAFQHFFAGHARYPRFKSRNGRQAAHDTRRAFRIRGGELFLAKQKAPPRLAWSWPEVDLANLNPPTVVVACEPDGRFYVTFAVDTEVPASVPATGTTVGIDLGVKNLATLSTGETIAHPRHVERKARHLKRYQRMVARRQPGSNNRRTAKKKVAAVHRKIRHARTDFLHKTTTRLVRAHDTIAIEDLNVGA</sequence>
<accession>A0ABP7FY48</accession>
<feature type="domain" description="Probable transposase IS891/IS1136/IS1341" evidence="1">
    <location>
        <begin position="100"/>
        <end position="209"/>
    </location>
</feature>
<dbReference type="NCBIfam" id="NF040570">
    <property type="entry name" value="guided_TnpB"/>
    <property type="match status" value="1"/>
</dbReference>
<name>A0ABP7FY48_9ACTN</name>
<reference evidence="3" key="1">
    <citation type="journal article" date="2019" name="Int. J. Syst. Evol. Microbiol.">
        <title>The Global Catalogue of Microorganisms (GCM) 10K type strain sequencing project: providing services to taxonomists for standard genome sequencing and annotation.</title>
        <authorList>
            <consortium name="The Broad Institute Genomics Platform"/>
            <consortium name="The Broad Institute Genome Sequencing Center for Infectious Disease"/>
            <person name="Wu L."/>
            <person name="Ma J."/>
        </authorList>
    </citation>
    <scope>NUCLEOTIDE SEQUENCE [LARGE SCALE GENOMIC DNA]</scope>
    <source>
        <strain evidence="3">JCM 17137</strain>
    </source>
</reference>
<evidence type="ECO:0000313" key="2">
    <source>
        <dbReference type="EMBL" id="GAA3749081.1"/>
    </source>
</evidence>
<dbReference type="Pfam" id="PF01385">
    <property type="entry name" value="OrfB_IS605"/>
    <property type="match status" value="1"/>
</dbReference>
<comment type="caution">
    <text evidence="2">The sequence shown here is derived from an EMBL/GenBank/DDBJ whole genome shotgun (WGS) entry which is preliminary data.</text>
</comment>
<dbReference type="InterPro" id="IPR001959">
    <property type="entry name" value="Transposase"/>
</dbReference>
<evidence type="ECO:0000313" key="3">
    <source>
        <dbReference type="Proteomes" id="UP001500908"/>
    </source>
</evidence>
<keyword evidence="3" id="KW-1185">Reference proteome</keyword>
<proteinExistence type="predicted"/>
<evidence type="ECO:0000259" key="1">
    <source>
        <dbReference type="Pfam" id="PF01385"/>
    </source>
</evidence>
<dbReference type="Proteomes" id="UP001500908">
    <property type="component" value="Unassembled WGS sequence"/>
</dbReference>
<organism evidence="2 3">
    <name type="scientific">Salinactinospora qingdaonensis</name>
    <dbReference type="NCBI Taxonomy" id="702744"/>
    <lineage>
        <taxon>Bacteria</taxon>
        <taxon>Bacillati</taxon>
        <taxon>Actinomycetota</taxon>
        <taxon>Actinomycetes</taxon>
        <taxon>Streptosporangiales</taxon>
        <taxon>Nocardiopsidaceae</taxon>
        <taxon>Salinactinospora</taxon>
    </lineage>
</organism>
<dbReference type="EMBL" id="BAABDD010000013">
    <property type="protein sequence ID" value="GAA3749081.1"/>
    <property type="molecule type" value="Genomic_DNA"/>
</dbReference>
<gene>
    <name evidence="2" type="ORF">GCM10022402_30400</name>
</gene>
<protein>
    <recommendedName>
        <fullName evidence="1">Probable transposase IS891/IS1136/IS1341 domain-containing protein</fullName>
    </recommendedName>
</protein>